<dbReference type="AlphaFoldDB" id="A4BEX9"/>
<dbReference type="EMBL" id="AAOE01000011">
    <property type="protein sequence ID" value="EAR09314.1"/>
    <property type="molecule type" value="Genomic_DNA"/>
</dbReference>
<dbReference type="InterPro" id="IPR050204">
    <property type="entry name" value="AraC_XylS_family_regulators"/>
</dbReference>
<proteinExistence type="predicted"/>
<dbReference type="Gene3D" id="1.10.10.60">
    <property type="entry name" value="Homeodomain-like"/>
    <property type="match status" value="1"/>
</dbReference>
<dbReference type="HOGENOM" id="CLU_000445_88_4_6"/>
<dbReference type="InterPro" id="IPR020449">
    <property type="entry name" value="Tscrpt_reg_AraC-type_HTH"/>
</dbReference>
<evidence type="ECO:0000256" key="1">
    <source>
        <dbReference type="ARBA" id="ARBA00023015"/>
    </source>
</evidence>
<evidence type="ECO:0000256" key="2">
    <source>
        <dbReference type="ARBA" id="ARBA00023125"/>
    </source>
</evidence>
<dbReference type="Pfam" id="PF12833">
    <property type="entry name" value="HTH_18"/>
    <property type="match status" value="1"/>
</dbReference>
<dbReference type="SMART" id="SM00342">
    <property type="entry name" value="HTH_ARAC"/>
    <property type="match status" value="1"/>
</dbReference>
<dbReference type="STRING" id="314283.MED297_18538"/>
<dbReference type="PANTHER" id="PTHR46796:SF6">
    <property type="entry name" value="ARAC SUBFAMILY"/>
    <property type="match status" value="1"/>
</dbReference>
<organism evidence="5 6">
    <name type="scientific">Reinekea blandensis MED297</name>
    <dbReference type="NCBI Taxonomy" id="314283"/>
    <lineage>
        <taxon>Bacteria</taxon>
        <taxon>Pseudomonadati</taxon>
        <taxon>Pseudomonadota</taxon>
        <taxon>Gammaproteobacteria</taxon>
        <taxon>Oceanospirillales</taxon>
        <taxon>Saccharospirillaceae</taxon>
        <taxon>Reinekea</taxon>
    </lineage>
</organism>
<dbReference type="GO" id="GO:0003700">
    <property type="term" value="F:DNA-binding transcription factor activity"/>
    <property type="evidence" value="ECO:0007669"/>
    <property type="project" value="InterPro"/>
</dbReference>
<keyword evidence="1" id="KW-0805">Transcription regulation</keyword>
<reference evidence="5 6" key="1">
    <citation type="submission" date="2006-02" db="EMBL/GenBank/DDBJ databases">
        <authorList>
            <person name="Pinhassi J."/>
            <person name="Pedros-Alio C."/>
            <person name="Ferriera S."/>
            <person name="Johnson J."/>
            <person name="Kravitz S."/>
            <person name="Halpern A."/>
            <person name="Remington K."/>
            <person name="Beeson K."/>
            <person name="Tran B."/>
            <person name="Rogers Y.-H."/>
            <person name="Friedman R."/>
            <person name="Venter J.C."/>
        </authorList>
    </citation>
    <scope>NUCLEOTIDE SEQUENCE [LARGE SCALE GENOMIC DNA]</scope>
    <source>
        <strain evidence="5 6">MED297</strain>
    </source>
</reference>
<name>A4BEX9_9GAMM</name>
<sequence>MWLDEHSATAPSTDLHILAVNRSNRLPDPRGHRSFRPMKHSLVYHTLSGSNARLLGERRLTDDLHLAFWQNHNDRVHYTKDKQHTLSLYLNGGHGSRRVDGRYRTSGRTGAAGTLCLLPQGEESTWEISETHRFAHLYFPDRAIKRFAERERNMDPQRVQLPDLTFAQHESLEALTRHLFLTAANDNPLQVEQKLLPIYDCLISIALDQPVTQPWRGGLSTVHQRRLKEYLAEHFEQTLTLSDLAGLVDLSEYHLQRAFKTSLGCSPAEYQRELRLDHARHLLSSGEQANSVAIACGFANPAHFSRIFKQHLGVTPSEYRTLA</sequence>
<dbReference type="PANTHER" id="PTHR46796">
    <property type="entry name" value="HTH-TYPE TRANSCRIPTIONAL ACTIVATOR RHAS-RELATED"/>
    <property type="match status" value="1"/>
</dbReference>
<evidence type="ECO:0000313" key="6">
    <source>
        <dbReference type="Proteomes" id="UP000005953"/>
    </source>
</evidence>
<protein>
    <submittedName>
        <fullName evidence="5">AraC-type DNA-binding domain-containing protein</fullName>
    </submittedName>
</protein>
<dbReference type="SUPFAM" id="SSF46689">
    <property type="entry name" value="Homeodomain-like"/>
    <property type="match status" value="2"/>
</dbReference>
<evidence type="ECO:0000256" key="3">
    <source>
        <dbReference type="ARBA" id="ARBA00023163"/>
    </source>
</evidence>
<gene>
    <name evidence="5" type="ORF">MED297_18538</name>
</gene>
<dbReference type="Proteomes" id="UP000005953">
    <property type="component" value="Unassembled WGS sequence"/>
</dbReference>
<keyword evidence="2 5" id="KW-0238">DNA-binding</keyword>
<comment type="caution">
    <text evidence="5">The sequence shown here is derived from an EMBL/GenBank/DDBJ whole genome shotgun (WGS) entry which is preliminary data.</text>
</comment>
<keyword evidence="6" id="KW-1185">Reference proteome</keyword>
<feature type="domain" description="HTH araC/xylS-type" evidence="4">
    <location>
        <begin position="225"/>
        <end position="322"/>
    </location>
</feature>
<keyword evidence="3" id="KW-0804">Transcription</keyword>
<dbReference type="PROSITE" id="PS01124">
    <property type="entry name" value="HTH_ARAC_FAMILY_2"/>
    <property type="match status" value="1"/>
</dbReference>
<evidence type="ECO:0000259" key="4">
    <source>
        <dbReference type="PROSITE" id="PS01124"/>
    </source>
</evidence>
<evidence type="ECO:0000313" key="5">
    <source>
        <dbReference type="EMBL" id="EAR09314.1"/>
    </source>
</evidence>
<accession>A4BEX9</accession>
<dbReference type="InterPro" id="IPR009057">
    <property type="entry name" value="Homeodomain-like_sf"/>
</dbReference>
<dbReference type="PRINTS" id="PR00032">
    <property type="entry name" value="HTHARAC"/>
</dbReference>
<dbReference type="InterPro" id="IPR018060">
    <property type="entry name" value="HTH_AraC"/>
</dbReference>
<dbReference type="GO" id="GO:0043565">
    <property type="term" value="F:sequence-specific DNA binding"/>
    <property type="evidence" value="ECO:0007669"/>
    <property type="project" value="InterPro"/>
</dbReference>